<dbReference type="AlphaFoldDB" id="A0A3G9K057"/>
<protein>
    <submittedName>
        <fullName evidence="2">Transcriptional regulator</fullName>
    </submittedName>
</protein>
<proteinExistence type="predicted"/>
<evidence type="ECO:0000313" key="2">
    <source>
        <dbReference type="EMBL" id="BBH38045.1"/>
    </source>
</evidence>
<dbReference type="Proteomes" id="UP000278152">
    <property type="component" value="Chromosome"/>
</dbReference>
<dbReference type="RefSeq" id="WP_008206581.1">
    <property type="nucleotide sequence ID" value="NZ_AP019314.1"/>
</dbReference>
<dbReference type="SUPFAM" id="SSF47413">
    <property type="entry name" value="lambda repressor-like DNA-binding domains"/>
    <property type="match status" value="1"/>
</dbReference>
<dbReference type="Gene3D" id="1.10.260.40">
    <property type="entry name" value="lambda repressor-like DNA-binding domains"/>
    <property type="match status" value="1"/>
</dbReference>
<dbReference type="InterPro" id="IPR001387">
    <property type="entry name" value="Cro/C1-type_HTH"/>
</dbReference>
<evidence type="ECO:0000313" key="3">
    <source>
        <dbReference type="Proteomes" id="UP000278152"/>
    </source>
</evidence>
<feature type="domain" description="HTH cro/C1-type" evidence="1">
    <location>
        <begin position="35"/>
        <end position="90"/>
    </location>
</feature>
<dbReference type="GO" id="GO:0003677">
    <property type="term" value="F:DNA binding"/>
    <property type="evidence" value="ECO:0007669"/>
    <property type="project" value="InterPro"/>
</dbReference>
<dbReference type="KEGG" id="mvz:myaer102_05250"/>
<organism evidence="2 3">
    <name type="scientific">Microcystis viridis NIES-102</name>
    <dbReference type="NCBI Taxonomy" id="213615"/>
    <lineage>
        <taxon>Bacteria</taxon>
        <taxon>Bacillati</taxon>
        <taxon>Cyanobacteriota</taxon>
        <taxon>Cyanophyceae</taxon>
        <taxon>Oscillatoriophycideae</taxon>
        <taxon>Chroococcales</taxon>
        <taxon>Microcystaceae</taxon>
        <taxon>Microcystis</taxon>
    </lineage>
</organism>
<accession>A0A3G9K057</accession>
<dbReference type="InterPro" id="IPR010982">
    <property type="entry name" value="Lambda_DNA-bd_dom_sf"/>
</dbReference>
<dbReference type="Pfam" id="PF13744">
    <property type="entry name" value="HTH_37"/>
    <property type="match status" value="1"/>
</dbReference>
<gene>
    <name evidence="2" type="ORF">myaer102_05250</name>
</gene>
<dbReference type="InterPro" id="IPR039554">
    <property type="entry name" value="HigA2-like_HTH"/>
</dbReference>
<reference evidence="2 3" key="1">
    <citation type="submission" date="2018-11" db="EMBL/GenBank/DDBJ databases">
        <title>Complete genome sequence of Microcystis aeruginosa NIES-102.</title>
        <authorList>
            <person name="Yamaguchi H."/>
            <person name="Suzuki S."/>
            <person name="Kawachi M."/>
        </authorList>
    </citation>
    <scope>NUCLEOTIDE SEQUENCE [LARGE SCALE GENOMIC DNA]</scope>
    <source>
        <strain evidence="2 3">NIES-102</strain>
    </source>
</reference>
<evidence type="ECO:0000259" key="1">
    <source>
        <dbReference type="PROSITE" id="PS50943"/>
    </source>
</evidence>
<dbReference type="PROSITE" id="PS50943">
    <property type="entry name" value="HTH_CROC1"/>
    <property type="match status" value="1"/>
</dbReference>
<sequence>MSYLEITRGTTNVFADLGYPDATERQTKTRLALAVNELLKSRKLKQREIAILLNIPQPKVSALKNYRLDQFSVERLMEFLTALNQDVEIVIRPRSDTKEVGHISVLAVQ</sequence>
<name>A0A3G9K057_MICVR</name>
<dbReference type="EMBL" id="AP019314">
    <property type="protein sequence ID" value="BBH38045.1"/>
    <property type="molecule type" value="Genomic_DNA"/>
</dbReference>